<keyword evidence="2" id="KW-0614">Plasmid</keyword>
<evidence type="ECO:0000313" key="3">
    <source>
        <dbReference type="Proteomes" id="UP000266778"/>
    </source>
</evidence>
<dbReference type="SUPFAM" id="SSF68989">
    <property type="entry name" value="Hemolysin expression modulating protein HHA"/>
    <property type="match status" value="1"/>
</dbReference>
<organism evidence="2 3">
    <name type="scientific">Aeromonas caviae</name>
    <name type="common">Aeromonas punctata</name>
    <dbReference type="NCBI Taxonomy" id="648"/>
    <lineage>
        <taxon>Bacteria</taxon>
        <taxon>Pseudomonadati</taxon>
        <taxon>Pseudomonadota</taxon>
        <taxon>Gammaproteobacteria</taxon>
        <taxon>Aeromonadales</taxon>
        <taxon>Aeromonadaceae</taxon>
        <taxon>Aeromonas</taxon>
    </lineage>
</organism>
<geneLocation type="plasmid" evidence="3">
    <name>paeca2</name>
</geneLocation>
<dbReference type="InterPro" id="IPR007985">
    <property type="entry name" value="Hemolysn_expr_modulating_HHA"/>
</dbReference>
<dbReference type="Gene3D" id="1.20.1280.40">
    <property type="entry name" value="HHA"/>
    <property type="match status" value="1"/>
</dbReference>
<proteinExistence type="inferred from homology"/>
<dbReference type="EMBL" id="CP039628">
    <property type="protein sequence ID" value="QLI60493.1"/>
    <property type="molecule type" value="Genomic_DNA"/>
</dbReference>
<evidence type="ECO:0000313" key="2">
    <source>
        <dbReference type="EMBL" id="QLI60493.1"/>
    </source>
</evidence>
<protein>
    <submittedName>
        <fullName evidence="2">Uncharacterized protein</fullName>
    </submittedName>
</protein>
<dbReference type="AlphaFoldDB" id="A0A7D5YKC0"/>
<dbReference type="Pfam" id="PF05321">
    <property type="entry name" value="HHA"/>
    <property type="match status" value="1"/>
</dbReference>
<gene>
    <name evidence="2" type="ORF">C1C91_23735</name>
</gene>
<evidence type="ECO:0000256" key="1">
    <source>
        <dbReference type="ARBA" id="ARBA00010526"/>
    </source>
</evidence>
<name>A0A7D5YKC0_AERCA</name>
<dbReference type="InterPro" id="IPR036666">
    <property type="entry name" value="HHA_sf"/>
</dbReference>
<dbReference type="Proteomes" id="UP000266778">
    <property type="component" value="Plasmid pAeca2"/>
</dbReference>
<comment type="similarity">
    <text evidence="1">Belongs to the Hha/YmoA/Cnu family.</text>
</comment>
<sequence length="71" mass="8322">MKDFNEAVRYFRRFENSASIERIIDRLYDNATDDQARFMIMSAADHRRAEIANRRLFDPGAVPGWAWAAVE</sequence>
<reference evidence="2 3" key="1">
    <citation type="submission" date="2019-04" db="EMBL/GenBank/DDBJ databases">
        <title>Novel transposon Tn6433 variants accelerate the dissemination of tet(E) in Aeromonas under oxytetracycline stresses.</title>
        <authorList>
            <person name="Shi Y."/>
            <person name="Tian Z."/>
            <person name="Zhang Y."/>
            <person name="Zhang H."/>
            <person name="Yang M."/>
        </authorList>
    </citation>
    <scope>NUCLEOTIDE SEQUENCE [LARGE SCALE GENOMIC DNA]</scope>
    <source>
        <strain evidence="2 3">T25-39</strain>
        <plasmid evidence="3">paeca2</plasmid>
    </source>
</reference>
<accession>A0A7D5YKC0</accession>